<dbReference type="InterPro" id="IPR033480">
    <property type="entry name" value="sCache_2"/>
</dbReference>
<evidence type="ECO:0000256" key="2">
    <source>
        <dbReference type="ARBA" id="ARBA00022475"/>
    </source>
</evidence>
<feature type="signal peptide" evidence="6">
    <location>
        <begin position="1"/>
        <end position="23"/>
    </location>
</feature>
<sequence length="295" mass="32823">MLAKKMYRFLILLAASLILPLQAQTNAEQEEANAARALLTEAVDYYKENGDKALAVFSRQGPFVKDDLYVFAINTNGIMLASGGPSVMLIGRDIMNTIDDELKPKFQHALSQPENGKIIEADYPWGSWNTGGRKITKHVYFQRVGDTVLAVGYYQPRASSEQALQLLETASEAVSRNPRETFTAINALDQRFYQDDLYVFVVELDSQRFVAHGSNLRLVGRDFGALADEAGKPFGQEALDKVATSETAEFDYQWKHPITGDTEQKRAYARKVGNYLVAVGYYQPNNGSDAQADAE</sequence>
<dbReference type="EMBL" id="LT629748">
    <property type="protein sequence ID" value="SDS68093.1"/>
    <property type="molecule type" value="Genomic_DNA"/>
</dbReference>
<feature type="domain" description="Single Cache" evidence="7">
    <location>
        <begin position="24"/>
        <end position="107"/>
    </location>
</feature>
<keyword evidence="5" id="KW-0472">Membrane</keyword>
<dbReference type="STRING" id="797277.SAMN05216198_2507"/>
<dbReference type="GO" id="GO:0005886">
    <property type="term" value="C:plasma membrane"/>
    <property type="evidence" value="ECO:0007669"/>
    <property type="project" value="UniProtKB-SubCell"/>
</dbReference>
<dbReference type="RefSeq" id="WP_090273748.1">
    <property type="nucleotide sequence ID" value="NZ_LT629748.1"/>
</dbReference>
<feature type="domain" description="Single Cache" evidence="7">
    <location>
        <begin position="145"/>
        <end position="236"/>
    </location>
</feature>
<keyword evidence="3" id="KW-0812">Transmembrane</keyword>
<evidence type="ECO:0000313" key="8">
    <source>
        <dbReference type="EMBL" id="SDS68093.1"/>
    </source>
</evidence>
<proteinExistence type="predicted"/>
<evidence type="ECO:0000256" key="6">
    <source>
        <dbReference type="SAM" id="SignalP"/>
    </source>
</evidence>
<gene>
    <name evidence="8" type="ORF">SAMN05216198_2507</name>
</gene>
<dbReference type="Proteomes" id="UP000243426">
    <property type="component" value="Chromosome I"/>
</dbReference>
<dbReference type="Gene3D" id="3.30.450.20">
    <property type="entry name" value="PAS domain"/>
    <property type="match status" value="2"/>
</dbReference>
<keyword evidence="9" id="KW-1185">Reference proteome</keyword>
<comment type="subcellular location">
    <subcellularLocation>
        <location evidence="1">Cell membrane</location>
        <topology evidence="1">Multi-pass membrane protein</topology>
    </subcellularLocation>
</comment>
<evidence type="ECO:0000256" key="3">
    <source>
        <dbReference type="ARBA" id="ARBA00022692"/>
    </source>
</evidence>
<dbReference type="Pfam" id="PF17200">
    <property type="entry name" value="sCache_2"/>
    <property type="match status" value="1"/>
</dbReference>
<evidence type="ECO:0000313" key="9">
    <source>
        <dbReference type="Proteomes" id="UP000243426"/>
    </source>
</evidence>
<reference evidence="9" key="1">
    <citation type="submission" date="2016-10" db="EMBL/GenBank/DDBJ databases">
        <authorList>
            <person name="Varghese N."/>
            <person name="Submissions S."/>
        </authorList>
    </citation>
    <scope>NUCLEOTIDE SEQUENCE [LARGE SCALE GENOMIC DNA]</scope>
    <source>
        <strain evidence="9">2SM5</strain>
    </source>
</reference>
<dbReference type="SMART" id="SM01049">
    <property type="entry name" value="Cache_2"/>
    <property type="match status" value="2"/>
</dbReference>
<dbReference type="OrthoDB" id="7001565at2"/>
<protein>
    <submittedName>
        <fullName evidence="8">Single Cache domain 2-containing protein</fullName>
    </submittedName>
</protein>
<evidence type="ECO:0000256" key="1">
    <source>
        <dbReference type="ARBA" id="ARBA00004651"/>
    </source>
</evidence>
<evidence type="ECO:0000256" key="4">
    <source>
        <dbReference type="ARBA" id="ARBA00022989"/>
    </source>
</evidence>
<keyword evidence="2" id="KW-1003">Cell membrane</keyword>
<organism evidence="8 9">
    <name type="scientific">Halopseudomonas litoralis</name>
    <dbReference type="NCBI Taxonomy" id="797277"/>
    <lineage>
        <taxon>Bacteria</taxon>
        <taxon>Pseudomonadati</taxon>
        <taxon>Pseudomonadota</taxon>
        <taxon>Gammaproteobacteria</taxon>
        <taxon>Pseudomonadales</taxon>
        <taxon>Pseudomonadaceae</taxon>
        <taxon>Halopseudomonas</taxon>
    </lineage>
</organism>
<feature type="chain" id="PRO_5009261931" evidence="6">
    <location>
        <begin position="24"/>
        <end position="295"/>
    </location>
</feature>
<dbReference type="AlphaFoldDB" id="A0A1H1U6W0"/>
<keyword evidence="4" id="KW-1133">Transmembrane helix</keyword>
<accession>A0A1H1U6W0</accession>
<keyword evidence="6" id="KW-0732">Signal</keyword>
<evidence type="ECO:0000259" key="7">
    <source>
        <dbReference type="SMART" id="SM01049"/>
    </source>
</evidence>
<evidence type="ECO:0000256" key="5">
    <source>
        <dbReference type="ARBA" id="ARBA00023136"/>
    </source>
</evidence>
<name>A0A1H1U6W0_9GAMM</name>